<evidence type="ECO:0000313" key="3">
    <source>
        <dbReference type="EMBL" id="RFF31574.1"/>
    </source>
</evidence>
<dbReference type="CDD" id="cd03801">
    <property type="entry name" value="GT4_PimA-like"/>
    <property type="match status" value="1"/>
</dbReference>
<feature type="region of interest" description="Disordered" evidence="1">
    <location>
        <begin position="113"/>
        <end position="143"/>
    </location>
</feature>
<dbReference type="AlphaFoldDB" id="A0A3E1KAV2"/>
<name>A0A3E1KAV2_9GAMM</name>
<dbReference type="PANTHER" id="PTHR12526:SF600">
    <property type="entry name" value="GLYCOSYL TRANSFERASE GROUP 1"/>
    <property type="match status" value="1"/>
</dbReference>
<dbReference type="InterPro" id="IPR028098">
    <property type="entry name" value="Glyco_trans_4-like_N"/>
</dbReference>
<reference evidence="3 4" key="1">
    <citation type="submission" date="2018-08" db="EMBL/GenBank/DDBJ databases">
        <title>Wenzhouxiangella salilacus sp. nov., a novel bacterium isolated from a saline lake in Xinjiang Province, China.</title>
        <authorList>
            <person name="Han S."/>
        </authorList>
    </citation>
    <scope>NUCLEOTIDE SEQUENCE [LARGE SCALE GENOMIC DNA]</scope>
    <source>
        <strain evidence="3 4">XDB06</strain>
    </source>
</reference>
<dbReference type="SUPFAM" id="SSF53756">
    <property type="entry name" value="UDP-Glycosyltransferase/glycogen phosphorylase"/>
    <property type="match status" value="1"/>
</dbReference>
<dbReference type="Gene3D" id="3.40.50.2000">
    <property type="entry name" value="Glycogen Phosphorylase B"/>
    <property type="match status" value="2"/>
</dbReference>
<evidence type="ECO:0000259" key="2">
    <source>
        <dbReference type="Pfam" id="PF13439"/>
    </source>
</evidence>
<keyword evidence="3" id="KW-0808">Transferase</keyword>
<evidence type="ECO:0000313" key="4">
    <source>
        <dbReference type="Proteomes" id="UP000260351"/>
    </source>
</evidence>
<dbReference type="Pfam" id="PF13439">
    <property type="entry name" value="Glyco_transf_4"/>
    <property type="match status" value="1"/>
</dbReference>
<feature type="region of interest" description="Disordered" evidence="1">
    <location>
        <begin position="1"/>
        <end position="41"/>
    </location>
</feature>
<evidence type="ECO:0000256" key="1">
    <source>
        <dbReference type="SAM" id="MobiDB-lite"/>
    </source>
</evidence>
<dbReference type="Proteomes" id="UP000260351">
    <property type="component" value="Unassembled WGS sequence"/>
</dbReference>
<organism evidence="3 4">
    <name type="scientific">Wenzhouxiangella sediminis</name>
    <dbReference type="NCBI Taxonomy" id="1792836"/>
    <lineage>
        <taxon>Bacteria</taxon>
        <taxon>Pseudomonadati</taxon>
        <taxon>Pseudomonadota</taxon>
        <taxon>Gammaproteobacteria</taxon>
        <taxon>Chromatiales</taxon>
        <taxon>Wenzhouxiangellaceae</taxon>
        <taxon>Wenzhouxiangella</taxon>
    </lineage>
</organism>
<sequence>MDAAARRLDGLSPGLRRRRGRQRTGGDGSASGIQAKDPHAQRQLAVARAGALAAASLAKSSLSGLVLAQVSAPARPLGAGVGLHCLGVCRRLRRRHLAASPVLAAIRGLRDRGDLSGGSGVRPPGAAGHRGRELSAAQSRGDDVAAGLARKSSSQPVLEGMMARLLFVTSRLPFPPKEGHQLRSWHLLRAAARVHDVTLLSLRRPDDAETLPSGVRRVLGGVETVDLSPLSSPLEVPRMTAWWLSSRRPLLDIRYVAGPLKRAFSRLLSDCDLVHLDMLALAGLLAEVPKGMPSVLNEHNVESALLNSRIAGEARPWRRALLHAKMAGLERFESEACLDAQRVLACSDVDAVTLCSLAPGAKVAVIPNGVDTTAFRPDLDRPADSESLLFVGHLGWFPNRDGIEYFRREILPRLRHRPDLQVDVIGRKDGHDPGSDDAAGIRFHGFVDDLEERLQRAAVFIVPLRLGSGTRLKVLEAMAMGKAIVSTSKGVEGLGLVDGEHALIADTPEAFAAAVERVLDDRELQRALGIAARRMAVLHYDWQSVGDRLLSVYAELLGEQLPGPEFAKAAHFPAEASTGGQRHGAV</sequence>
<dbReference type="PANTHER" id="PTHR12526">
    <property type="entry name" value="GLYCOSYLTRANSFERASE"/>
    <property type="match status" value="1"/>
</dbReference>
<comment type="caution">
    <text evidence="3">The sequence shown here is derived from an EMBL/GenBank/DDBJ whole genome shotgun (WGS) entry which is preliminary data.</text>
</comment>
<proteinExistence type="predicted"/>
<dbReference type="GO" id="GO:0016757">
    <property type="term" value="F:glycosyltransferase activity"/>
    <property type="evidence" value="ECO:0007669"/>
    <property type="project" value="TreeGrafter"/>
</dbReference>
<dbReference type="OrthoDB" id="9807209at2"/>
<feature type="domain" description="Glycosyltransferase subfamily 4-like N-terminal" evidence="2">
    <location>
        <begin position="186"/>
        <end position="373"/>
    </location>
</feature>
<dbReference type="EMBL" id="QUZK01000018">
    <property type="protein sequence ID" value="RFF31574.1"/>
    <property type="molecule type" value="Genomic_DNA"/>
</dbReference>
<keyword evidence="4" id="KW-1185">Reference proteome</keyword>
<gene>
    <name evidence="3" type="ORF">DZC52_04235</name>
</gene>
<accession>A0A3E1KAV2</accession>
<dbReference type="Pfam" id="PF13692">
    <property type="entry name" value="Glyco_trans_1_4"/>
    <property type="match status" value="1"/>
</dbReference>
<protein>
    <submittedName>
        <fullName evidence="3">Glycosyltransferase</fullName>
    </submittedName>
</protein>